<feature type="coiled-coil region" evidence="5">
    <location>
        <begin position="329"/>
        <end position="370"/>
    </location>
</feature>
<dbReference type="SUPFAM" id="SSF55874">
    <property type="entry name" value="ATPase domain of HSP90 chaperone/DNA topoisomerase II/histidine kinase"/>
    <property type="match status" value="1"/>
</dbReference>
<evidence type="ECO:0000313" key="9">
    <source>
        <dbReference type="Proteomes" id="UP000005824"/>
    </source>
</evidence>
<evidence type="ECO:0000313" key="8">
    <source>
        <dbReference type="EMBL" id="EDY17756.1"/>
    </source>
</evidence>
<keyword evidence="3 4" id="KW-0597">Phosphoprotein</keyword>
<dbReference type="PROSITE" id="PS50110">
    <property type="entry name" value="RESPONSE_REGULATORY"/>
    <property type="match status" value="1"/>
</dbReference>
<keyword evidence="8" id="KW-0418">Kinase</keyword>
<dbReference type="InterPro" id="IPR003594">
    <property type="entry name" value="HATPase_dom"/>
</dbReference>
<keyword evidence="8" id="KW-0808">Transferase</keyword>
<dbReference type="PANTHER" id="PTHR43065:SF42">
    <property type="entry name" value="TWO-COMPONENT SENSOR PPRA"/>
    <property type="match status" value="1"/>
</dbReference>
<organism evidence="8 9">
    <name type="scientific">Chthoniobacter flavus Ellin428</name>
    <dbReference type="NCBI Taxonomy" id="497964"/>
    <lineage>
        <taxon>Bacteria</taxon>
        <taxon>Pseudomonadati</taxon>
        <taxon>Verrucomicrobiota</taxon>
        <taxon>Spartobacteria</taxon>
        <taxon>Chthoniobacterales</taxon>
        <taxon>Chthoniobacteraceae</taxon>
        <taxon>Chthoniobacter</taxon>
    </lineage>
</organism>
<feature type="domain" description="Response regulatory" evidence="7">
    <location>
        <begin position="615"/>
        <end position="727"/>
    </location>
</feature>
<dbReference type="InterPro" id="IPR005467">
    <property type="entry name" value="His_kinase_dom"/>
</dbReference>
<dbReference type="InterPro" id="IPR036890">
    <property type="entry name" value="HATPase_C_sf"/>
</dbReference>
<dbReference type="GO" id="GO:0000155">
    <property type="term" value="F:phosphorelay sensor kinase activity"/>
    <property type="evidence" value="ECO:0007669"/>
    <property type="project" value="InterPro"/>
</dbReference>
<dbReference type="InterPro" id="IPR003661">
    <property type="entry name" value="HisK_dim/P_dom"/>
</dbReference>
<accession>B4D7A5</accession>
<dbReference type="Gene3D" id="3.30.565.10">
    <property type="entry name" value="Histidine kinase-like ATPase, C-terminal domain"/>
    <property type="match status" value="1"/>
</dbReference>
<dbReference type="Gene3D" id="1.10.287.130">
    <property type="match status" value="1"/>
</dbReference>
<dbReference type="Pfam" id="PF02518">
    <property type="entry name" value="HATPase_c"/>
    <property type="match status" value="1"/>
</dbReference>
<keyword evidence="5" id="KW-0175">Coiled coil</keyword>
<dbReference type="PROSITE" id="PS50109">
    <property type="entry name" value="HIS_KIN"/>
    <property type="match status" value="1"/>
</dbReference>
<dbReference type="InterPro" id="IPR036097">
    <property type="entry name" value="HisK_dim/P_sf"/>
</dbReference>
<gene>
    <name evidence="8" type="ORF">CfE428DRAFT_4795</name>
</gene>
<dbReference type="SMART" id="SM00388">
    <property type="entry name" value="HisKA"/>
    <property type="match status" value="1"/>
</dbReference>
<dbReference type="InterPro" id="IPR001789">
    <property type="entry name" value="Sig_transdc_resp-reg_receiver"/>
</dbReference>
<dbReference type="PRINTS" id="PR00344">
    <property type="entry name" value="BCTRLSENSOR"/>
</dbReference>
<evidence type="ECO:0000256" key="4">
    <source>
        <dbReference type="PROSITE-ProRule" id="PRU00169"/>
    </source>
</evidence>
<keyword evidence="9" id="KW-1185">Reference proteome</keyword>
<feature type="modified residue" description="4-aspartylphosphate" evidence="4">
    <location>
        <position position="664"/>
    </location>
</feature>
<sequence>MMIIVVSITGVALIIAQRNVAENFERNTRADFQSQIAAEHAARDVRLAVLTERCRQLVESRIRAAFEDDAPDLVYRTAQTELPDALATREGGAETPGAVLNAKFYRFLDEKGAVIPPPAEDFGALERGDKFDERDLALRGLPEDHQVGFVVVHKADGGEAVDEVIVTPIFSRNANAVVAALVIGFKPIALGGDTPAHGRITAGLWLNGRLHMPALSPAAVDKIASRLDGLPPHLLASGFTSLSEDIDGVPHLLFLKQTNPGSHYPPAYEVSLYSQADALARQRELRWEIVGIGFLVLLAGLGLSHILSSRLSAPVETLEVVSAENVVQRERAEAALEVTNEELHARNAELQKALADLEAAQQHVIQQERLRALGQMASGIAHDFNNALVPILGFCELLQLSPNALQDRKKCLSYLETIQTAAKDAASVVSRLREFYRANTGEEEFGPVQLSRLVNQAIKLTQPRWKDQAQANGVTISIVPQLSDVPPVRGEESALREVLTNLIFNAVDAMPAGGTITIRTRRESDCGVLEVADSGTGMTEEVRQRCLEPFFTTKGERGTGLGLSMVFGIVQRHGGQIDLRSELGRGTTFLISLPFFREEKFAVVAAKTAPTKSLRILVVDDEAPVRTLLAAALREDGHEVELAEQGVDGLRRFLAGKFDLVITDKAMPGMSGDQMATAIKQVSPHMPIVLLTGFGQFLDKEKIPSIDVLVAKPIGVVALREAISQALSPAPVA</sequence>
<evidence type="ECO:0000256" key="2">
    <source>
        <dbReference type="ARBA" id="ARBA00012438"/>
    </source>
</evidence>
<proteinExistence type="predicted"/>
<reference evidence="8 9" key="1">
    <citation type="journal article" date="2011" name="J. Bacteriol.">
        <title>Genome sequence of Chthoniobacter flavus Ellin428, an aerobic heterotrophic soil bacterium.</title>
        <authorList>
            <person name="Kant R."/>
            <person name="van Passel M.W."/>
            <person name="Palva A."/>
            <person name="Lucas S."/>
            <person name="Lapidus A."/>
            <person name="Glavina Del Rio T."/>
            <person name="Dalin E."/>
            <person name="Tice H."/>
            <person name="Bruce D."/>
            <person name="Goodwin L."/>
            <person name="Pitluck S."/>
            <person name="Larimer F.W."/>
            <person name="Land M.L."/>
            <person name="Hauser L."/>
            <person name="Sangwan P."/>
            <person name="de Vos W.M."/>
            <person name="Janssen P.H."/>
            <person name="Smidt H."/>
        </authorList>
    </citation>
    <scope>NUCLEOTIDE SEQUENCE [LARGE SCALE GENOMIC DNA]</scope>
    <source>
        <strain evidence="8 9">Ellin428</strain>
    </source>
</reference>
<dbReference type="Pfam" id="PF00072">
    <property type="entry name" value="Response_reg"/>
    <property type="match status" value="1"/>
</dbReference>
<evidence type="ECO:0000256" key="1">
    <source>
        <dbReference type="ARBA" id="ARBA00000085"/>
    </source>
</evidence>
<dbReference type="Proteomes" id="UP000005824">
    <property type="component" value="Unassembled WGS sequence"/>
</dbReference>
<dbReference type="InterPro" id="IPR004358">
    <property type="entry name" value="Sig_transdc_His_kin-like_C"/>
</dbReference>
<dbReference type="PANTHER" id="PTHR43065">
    <property type="entry name" value="SENSOR HISTIDINE KINASE"/>
    <property type="match status" value="1"/>
</dbReference>
<dbReference type="STRING" id="497964.CfE428DRAFT_4795"/>
<evidence type="ECO:0000259" key="7">
    <source>
        <dbReference type="PROSITE" id="PS50110"/>
    </source>
</evidence>
<comment type="catalytic activity">
    <reaction evidence="1">
        <text>ATP + protein L-histidine = ADP + protein N-phospho-L-histidine.</text>
        <dbReference type="EC" id="2.7.13.3"/>
    </reaction>
</comment>
<dbReference type="InParanoid" id="B4D7A5"/>
<dbReference type="eggNOG" id="COG4191">
    <property type="taxonomic scope" value="Bacteria"/>
</dbReference>
<dbReference type="AlphaFoldDB" id="B4D7A5"/>
<comment type="caution">
    <text evidence="8">The sequence shown here is derived from an EMBL/GenBank/DDBJ whole genome shotgun (WGS) entry which is preliminary data.</text>
</comment>
<dbReference type="Pfam" id="PF00512">
    <property type="entry name" value="HisKA"/>
    <property type="match status" value="1"/>
</dbReference>
<dbReference type="SMART" id="SM00448">
    <property type="entry name" value="REC"/>
    <property type="match status" value="1"/>
</dbReference>
<dbReference type="Gene3D" id="3.40.50.2300">
    <property type="match status" value="1"/>
</dbReference>
<feature type="domain" description="Histidine kinase" evidence="6">
    <location>
        <begin position="379"/>
        <end position="597"/>
    </location>
</feature>
<dbReference type="SUPFAM" id="SSF52172">
    <property type="entry name" value="CheY-like"/>
    <property type="match status" value="1"/>
</dbReference>
<evidence type="ECO:0000259" key="6">
    <source>
        <dbReference type="PROSITE" id="PS50109"/>
    </source>
</evidence>
<dbReference type="EMBL" id="ABVL01000017">
    <property type="protein sequence ID" value="EDY17756.1"/>
    <property type="molecule type" value="Genomic_DNA"/>
</dbReference>
<dbReference type="EC" id="2.7.13.3" evidence="2"/>
<name>B4D7A5_9BACT</name>
<evidence type="ECO:0000256" key="5">
    <source>
        <dbReference type="SAM" id="Coils"/>
    </source>
</evidence>
<dbReference type="CDD" id="cd00082">
    <property type="entry name" value="HisKA"/>
    <property type="match status" value="1"/>
</dbReference>
<evidence type="ECO:0000256" key="3">
    <source>
        <dbReference type="ARBA" id="ARBA00022553"/>
    </source>
</evidence>
<dbReference type="InterPro" id="IPR011006">
    <property type="entry name" value="CheY-like_superfamily"/>
</dbReference>
<dbReference type="SUPFAM" id="SSF47384">
    <property type="entry name" value="Homodimeric domain of signal transducing histidine kinase"/>
    <property type="match status" value="1"/>
</dbReference>
<dbReference type="SMART" id="SM00387">
    <property type="entry name" value="HATPase_c"/>
    <property type="match status" value="1"/>
</dbReference>
<protein>
    <recommendedName>
        <fullName evidence="2">histidine kinase</fullName>
        <ecNumber evidence="2">2.7.13.3</ecNumber>
    </recommendedName>
</protein>